<dbReference type="Proteomes" id="UP000267251">
    <property type="component" value="Unassembled WGS sequence"/>
</dbReference>
<evidence type="ECO:0000256" key="2">
    <source>
        <dbReference type="SAM" id="SignalP"/>
    </source>
</evidence>
<gene>
    <name evidence="3" type="ORF">BJ684DRAFT_21245</name>
</gene>
<feature type="compositionally biased region" description="Polar residues" evidence="1">
    <location>
        <begin position="29"/>
        <end position="58"/>
    </location>
</feature>
<name>A0A4P9Y304_9FUNG</name>
<feature type="signal peptide" evidence="2">
    <location>
        <begin position="1"/>
        <end position="20"/>
    </location>
</feature>
<proteinExistence type="predicted"/>
<dbReference type="EMBL" id="KZ988437">
    <property type="protein sequence ID" value="RKP12200.1"/>
    <property type="molecule type" value="Genomic_DNA"/>
</dbReference>
<keyword evidence="4" id="KW-1185">Reference proteome</keyword>
<feature type="region of interest" description="Disordered" evidence="1">
    <location>
        <begin position="23"/>
        <end position="59"/>
    </location>
</feature>
<sequence length="486" mass="54991">MRFRTSPILLLALLPTLVLSRPTHHQSEKSSTNPPIHQPRTVDTSHTNHVSQSISPLSSPEDMIKAVEGLYILAKHHASRNAIVPSPTANELQIYEQVTKEWFPASLRLIFLNSNADFGDYSELDQSARSTVALYMLLTKHILPQTPSATKLATRLKGYLASGCKGTDMFCLQEAWKEYELHAKSILPPPLPLPKKDQDPDFNYPYRMLNKKCRHHLRTADTMSRTIPIIVTSTLYRLYSPSTFSGSFWQDILKCLDLEFIFVTLTPKAAPNYLKISSLIKDLLSEKSLAEVADDLKERQRKTKIFVSKDSLSRKLVDYAAFTMLQAKSMGGKYNPPSRKEKYAAMYIIEAIRKLYRVKERNPDPPKTTKRQRINSFKAIAPRSSTLAPVSTEQFSLRKQLPKRVNSAPVFHSDHGYHHSPHSSGHIDSSGHAGRVSSVPHAQGGSLLSIPTEEEKPFDLNDYLEFPSDEEKPFDMNDYLVFPSNE</sequence>
<evidence type="ECO:0000313" key="3">
    <source>
        <dbReference type="EMBL" id="RKP12200.1"/>
    </source>
</evidence>
<protein>
    <submittedName>
        <fullName evidence="3">Uncharacterized protein</fullName>
    </submittedName>
</protein>
<accession>A0A4P9Y304</accession>
<feature type="region of interest" description="Disordered" evidence="1">
    <location>
        <begin position="415"/>
        <end position="454"/>
    </location>
</feature>
<organism evidence="3 4">
    <name type="scientific">Piptocephalis cylindrospora</name>
    <dbReference type="NCBI Taxonomy" id="1907219"/>
    <lineage>
        <taxon>Eukaryota</taxon>
        <taxon>Fungi</taxon>
        <taxon>Fungi incertae sedis</taxon>
        <taxon>Zoopagomycota</taxon>
        <taxon>Zoopagomycotina</taxon>
        <taxon>Zoopagomycetes</taxon>
        <taxon>Zoopagales</taxon>
        <taxon>Piptocephalidaceae</taxon>
        <taxon>Piptocephalis</taxon>
    </lineage>
</organism>
<keyword evidence="2" id="KW-0732">Signal</keyword>
<evidence type="ECO:0000313" key="4">
    <source>
        <dbReference type="Proteomes" id="UP000267251"/>
    </source>
</evidence>
<reference evidence="4" key="1">
    <citation type="journal article" date="2018" name="Nat. Microbiol.">
        <title>Leveraging single-cell genomics to expand the fungal tree of life.</title>
        <authorList>
            <person name="Ahrendt S.R."/>
            <person name="Quandt C.A."/>
            <person name="Ciobanu D."/>
            <person name="Clum A."/>
            <person name="Salamov A."/>
            <person name="Andreopoulos B."/>
            <person name="Cheng J.F."/>
            <person name="Woyke T."/>
            <person name="Pelin A."/>
            <person name="Henrissat B."/>
            <person name="Reynolds N.K."/>
            <person name="Benny G.L."/>
            <person name="Smith M.E."/>
            <person name="James T.Y."/>
            <person name="Grigoriev I.V."/>
        </authorList>
    </citation>
    <scope>NUCLEOTIDE SEQUENCE [LARGE SCALE GENOMIC DNA]</scope>
</reference>
<feature type="chain" id="PRO_5020432237" evidence="2">
    <location>
        <begin position="21"/>
        <end position="486"/>
    </location>
</feature>
<dbReference type="AlphaFoldDB" id="A0A4P9Y304"/>
<evidence type="ECO:0000256" key="1">
    <source>
        <dbReference type="SAM" id="MobiDB-lite"/>
    </source>
</evidence>